<dbReference type="GO" id="GO:0003824">
    <property type="term" value="F:catalytic activity"/>
    <property type="evidence" value="ECO:0007669"/>
    <property type="project" value="InterPro"/>
</dbReference>
<dbReference type="GO" id="GO:0050920">
    <property type="term" value="P:regulation of chemotaxis"/>
    <property type="evidence" value="ECO:0007669"/>
    <property type="project" value="InterPro"/>
</dbReference>
<dbReference type="GO" id="GO:0009288">
    <property type="term" value="C:bacterial-type flagellum"/>
    <property type="evidence" value="ECO:0007669"/>
    <property type="project" value="InterPro"/>
</dbReference>
<gene>
    <name evidence="2" type="ORF">SAMN05421779_101188</name>
</gene>
<feature type="compositionally biased region" description="Basic and acidic residues" evidence="1">
    <location>
        <begin position="307"/>
        <end position="317"/>
    </location>
</feature>
<evidence type="ECO:0000313" key="2">
    <source>
        <dbReference type="EMBL" id="SIS37083.1"/>
    </source>
</evidence>
<dbReference type="RefSeq" id="WP_175616948.1">
    <property type="nucleotide sequence ID" value="NZ_FTOA01000001.1"/>
</dbReference>
<organism evidence="2 3">
    <name type="scientific">Insolitispirillum peregrinum</name>
    <dbReference type="NCBI Taxonomy" id="80876"/>
    <lineage>
        <taxon>Bacteria</taxon>
        <taxon>Pseudomonadati</taxon>
        <taxon>Pseudomonadota</taxon>
        <taxon>Alphaproteobacteria</taxon>
        <taxon>Rhodospirillales</taxon>
        <taxon>Novispirillaceae</taxon>
        <taxon>Insolitispirillum</taxon>
    </lineage>
</organism>
<proteinExistence type="predicted"/>
<keyword evidence="3" id="KW-1185">Reference proteome</keyword>
<protein>
    <submittedName>
        <fullName evidence="2">Chemotaxis regulator CheZ, phosphatase of CheY~P</fullName>
    </submittedName>
</protein>
<feature type="region of interest" description="Disordered" evidence="1">
    <location>
        <begin position="300"/>
        <end position="338"/>
    </location>
</feature>
<dbReference type="InterPro" id="IPR007439">
    <property type="entry name" value="Chemotax_Pase_CheZ"/>
</dbReference>
<dbReference type="Proteomes" id="UP000185678">
    <property type="component" value="Unassembled WGS sequence"/>
</dbReference>
<name>A0A1N7IJ07_9PROT</name>
<dbReference type="Gene3D" id="1.10.287.500">
    <property type="entry name" value="Helix hairpin bin"/>
    <property type="match status" value="2"/>
</dbReference>
<evidence type="ECO:0000313" key="3">
    <source>
        <dbReference type="Proteomes" id="UP000185678"/>
    </source>
</evidence>
<evidence type="ECO:0000256" key="1">
    <source>
        <dbReference type="SAM" id="MobiDB-lite"/>
    </source>
</evidence>
<sequence>MSKSAPPVSASLDAHQLAGILLTMIDEVRSTITGAVSQSLGETIGQQVQTLVNDQLRTIIAEEVRSAVREALSEAPLQQAAPMAAMSEVVRDANTGAPPEALQAMAQEAAYQMAQEMAEQLGPYMVKNVAHEVTAQLAPLLSGGDGAVKEAVTEAAKEGSGDYMDLIHLELIELLDRIHATKSEVASLRPSMGATDQITAATMELEAVIQATEQATSDILEAAEDLQTTVERLRSPELKMSEILGIAEHLEDSATNILMTCSFQDLTGQRITAAVNTLLYVEESLTRIVELWGITQGTADSNLMRNAPDDDRPDKDLLNGPQMDGAGVSQDDIDKLFG</sequence>
<dbReference type="SUPFAM" id="SSF75708">
    <property type="entry name" value="Chemotaxis phosphatase CheZ"/>
    <property type="match status" value="1"/>
</dbReference>
<dbReference type="EMBL" id="FTOA01000001">
    <property type="protein sequence ID" value="SIS37083.1"/>
    <property type="molecule type" value="Genomic_DNA"/>
</dbReference>
<dbReference type="AlphaFoldDB" id="A0A1N7IJ07"/>
<dbReference type="STRING" id="80876.SAMN05421779_101188"/>
<accession>A0A1N7IJ07</accession>
<reference evidence="2 3" key="1">
    <citation type="submission" date="2017-01" db="EMBL/GenBank/DDBJ databases">
        <authorList>
            <person name="Mah S.A."/>
            <person name="Swanson W.J."/>
            <person name="Moy G.W."/>
            <person name="Vacquier V.D."/>
        </authorList>
    </citation>
    <scope>NUCLEOTIDE SEQUENCE [LARGE SCALE GENOMIC DNA]</scope>
    <source>
        <strain evidence="2 3">DSM 11589</strain>
    </source>
</reference>
<dbReference type="Pfam" id="PF04344">
    <property type="entry name" value="CheZ"/>
    <property type="match status" value="1"/>
</dbReference>